<dbReference type="GO" id="GO:0030245">
    <property type="term" value="P:cellulose catabolic process"/>
    <property type="evidence" value="ECO:0007669"/>
    <property type="project" value="UniProtKB-KW"/>
</dbReference>
<reference evidence="9 10" key="1">
    <citation type="journal article" date="2012" name="J. Bacteriol.">
        <title>Complete Genome Sequence of Paenibacillus mucilaginosus 3016, a Bacterium Functional as Microbial Fertilizer.</title>
        <authorList>
            <person name="Ma M."/>
            <person name="Wang Z."/>
            <person name="Li L."/>
            <person name="Jiang X."/>
            <person name="Guan D."/>
            <person name="Cao F."/>
            <person name="Chen H."/>
            <person name="Wang X."/>
            <person name="Shen D."/>
            <person name="Du B."/>
            <person name="Li J."/>
        </authorList>
    </citation>
    <scope>NUCLEOTIDE SEQUENCE [LARGE SCALE GENOMIC DNA]</scope>
    <source>
        <strain evidence="9 10">3016</strain>
    </source>
</reference>
<keyword evidence="10" id="KW-1185">Reference proteome</keyword>
<dbReference type="CDD" id="cd15482">
    <property type="entry name" value="Sialidase_non-viral"/>
    <property type="match status" value="2"/>
</dbReference>
<keyword evidence="1" id="KW-0732">Signal</keyword>
<evidence type="ECO:0000313" key="10">
    <source>
        <dbReference type="Proteomes" id="UP000007523"/>
    </source>
</evidence>
<evidence type="ECO:0000256" key="1">
    <source>
        <dbReference type="ARBA" id="ARBA00022729"/>
    </source>
</evidence>
<keyword evidence="2" id="KW-0378">Hydrolase</keyword>
<keyword evidence="6" id="KW-0624">Polysaccharide degradation</keyword>
<sequence length="1066" mass="113526">MKKKNKWLAVLTAAALTASTGSSLTTIPGKAFAAESIGSEAVQSDIVPVKTQAYDWGRVKIVGGGLITGIIYSPTEKDLIYARTDMGGAYRWDPATKTWIQLLEWLNMEDWNLSGVESLASDPVDPNRVYIAAGTYSNDWVQSNGYILRSKDRGQTWEKTEMPCKFGGNMPGRTMGERLAVDPNDNRILYLGARNGNGLWKSEDYGATWHKVSSFTAVGDVEDGYGGKVGPVWITFDPSTGSAGHATQTIYVGLADRQTSIYKSVDGGATWEPVAGQPKQGFLPHHATLGSNGMLYVTYNSEIGPFTAGSGSVWKLDTKTGEWSDISPGGAGDTSNPYGGLAVDAQHPDTLMVTTLNKWWPDNQIYRSTDGGQTWKPFWEFTSYPKRDNRYTIDYSISPWLDWGIQRDPETDPVTSPTLGWGIGDLEIDPFNSDRIMYGTGATLFGSENVTNLDKGEKIGISVMADGIEETAILGLISPSSGAPLISAMGDIGGFRHEDLNTAPRMIRNPYIGTSTDLDYAETNSNLIVRVGHASNQDARMGISTDNGVTWTPATNAWQAENGDNTSGGWVAVGANGHTIVWAPHPDGSAVRPVSFSTDLGKTWTASKGIPQGASVSSDRVNPDKFYGFLDGKFYVSTDGGANFTASAASGLPNNLNGKFKAAPTAEGDIWLASEEGLFRSTDSGASFGKIGGVDEAVSVGFGKEAPGQTYKTIYAGMRVNGGKFGFYRSEDEGASWIRINDEQHQFANARGTITGDGQVYGRVYIGTNGMGIVRGDMKQDAAVRGFHVNDLTVEAGKSAALAPVFDGGASSRPVVWSSSDASVASISGDQITGLKPGTAAIAAVSADGQYAATAVVTVMPAITQSNGKIHAEPTVNAVGTASVSLGGDIVRNAIEQTRDKKVTAEVKPLADVKAVIVEMPAQSLSYADDRGVKTIAVDNGLAVVSIDPKLVRGTRPSPTASVAVQVGIVDASTLPGDVRNKLGDSRVLDFSLTVAGKPVTKFDGNDVRVAIGYTLKDGEKPNRVTLYYLNDNGKLEIIKNAKYNPKTGHVEFKAKQLGKYAVKYN</sequence>
<evidence type="ECO:0000259" key="8">
    <source>
        <dbReference type="SMART" id="SM00635"/>
    </source>
</evidence>
<keyword evidence="3" id="KW-0136">Cellulose degradation</keyword>
<protein>
    <submittedName>
        <fullName evidence="9">Cellulose-binding family II protein</fullName>
    </submittedName>
</protein>
<dbReference type="EMBL" id="CP003235">
    <property type="protein sequence ID" value="AFC30493.1"/>
    <property type="molecule type" value="Genomic_DNA"/>
</dbReference>
<dbReference type="SMART" id="SM00635">
    <property type="entry name" value="BID_2"/>
    <property type="match status" value="1"/>
</dbReference>
<dbReference type="InterPro" id="IPR008964">
    <property type="entry name" value="Invasin/intimin_cell_adhesion"/>
</dbReference>
<dbReference type="KEGG" id="pmq:PM3016_3674"/>
<dbReference type="RefSeq" id="WP_014370435.1">
    <property type="nucleotide sequence ID" value="NC_016935.1"/>
</dbReference>
<dbReference type="InterPro" id="IPR015943">
    <property type="entry name" value="WD40/YVTN_repeat-like_dom_sf"/>
</dbReference>
<evidence type="ECO:0000256" key="6">
    <source>
        <dbReference type="ARBA" id="ARBA00023326"/>
    </source>
</evidence>
<dbReference type="Gene3D" id="2.60.40.1080">
    <property type="match status" value="1"/>
</dbReference>
<dbReference type="Pfam" id="PF02012">
    <property type="entry name" value="BNR"/>
    <property type="match status" value="1"/>
</dbReference>
<dbReference type="AlphaFoldDB" id="H6NNW7"/>
<dbReference type="InterPro" id="IPR052025">
    <property type="entry name" value="Xyloglucanase_GH74"/>
</dbReference>
<dbReference type="PANTHER" id="PTHR43739:SF2">
    <property type="entry name" value="OLIGOXYLOGLUCAN-REDUCING END-SPECIFIC XYLOGLUCANASE-RELATED"/>
    <property type="match status" value="1"/>
</dbReference>
<comment type="similarity">
    <text evidence="7">Belongs to the glycosyl hydrolase 74 family.</text>
</comment>
<dbReference type="InterPro" id="IPR002860">
    <property type="entry name" value="BNR_rpt"/>
</dbReference>
<dbReference type="Gene3D" id="2.130.10.10">
    <property type="entry name" value="YVTN repeat-like/Quinoprotein amine dehydrogenase"/>
    <property type="match status" value="2"/>
</dbReference>
<evidence type="ECO:0000313" key="9">
    <source>
        <dbReference type="EMBL" id="AFC30493.1"/>
    </source>
</evidence>
<feature type="domain" description="BIG2" evidence="8">
    <location>
        <begin position="783"/>
        <end position="856"/>
    </location>
</feature>
<name>H6NNW7_9BACL</name>
<evidence type="ECO:0000256" key="5">
    <source>
        <dbReference type="ARBA" id="ARBA00023295"/>
    </source>
</evidence>
<dbReference type="FunFam" id="2.130.10.10:FF:000534">
    <property type="entry name" value="Xyloglucanase Xgh74A"/>
    <property type="match status" value="1"/>
</dbReference>
<dbReference type="SUPFAM" id="SSF49373">
    <property type="entry name" value="Invasin/intimin cell-adhesion fragments"/>
    <property type="match status" value="1"/>
</dbReference>
<accession>H6NNW7</accession>
<keyword evidence="4" id="KW-0119">Carbohydrate metabolism</keyword>
<dbReference type="GO" id="GO:0010411">
    <property type="term" value="P:xyloglucan metabolic process"/>
    <property type="evidence" value="ECO:0007669"/>
    <property type="project" value="TreeGrafter"/>
</dbReference>
<organism evidence="9 10">
    <name type="scientific">Paenibacillus mucilaginosus 3016</name>
    <dbReference type="NCBI Taxonomy" id="1116391"/>
    <lineage>
        <taxon>Bacteria</taxon>
        <taxon>Bacillati</taxon>
        <taxon>Bacillota</taxon>
        <taxon>Bacilli</taxon>
        <taxon>Bacillales</taxon>
        <taxon>Paenibacillaceae</taxon>
        <taxon>Paenibacillus</taxon>
    </lineage>
</organism>
<dbReference type="PANTHER" id="PTHR43739">
    <property type="entry name" value="XYLOGLUCANASE (EUROFUNG)"/>
    <property type="match status" value="1"/>
</dbReference>
<dbReference type="HOGENOM" id="CLU_004180_1_0_9"/>
<dbReference type="STRING" id="1116391.PM3016_3674"/>
<evidence type="ECO:0000256" key="4">
    <source>
        <dbReference type="ARBA" id="ARBA00023277"/>
    </source>
</evidence>
<keyword evidence="5" id="KW-0326">Glycosidase</keyword>
<evidence type="ECO:0000256" key="2">
    <source>
        <dbReference type="ARBA" id="ARBA00022801"/>
    </source>
</evidence>
<dbReference type="InterPro" id="IPR003343">
    <property type="entry name" value="Big_2"/>
</dbReference>
<evidence type="ECO:0000256" key="7">
    <source>
        <dbReference type="ARBA" id="ARBA00037986"/>
    </source>
</evidence>
<gene>
    <name evidence="9" type="ORF">PM3016_3674</name>
</gene>
<dbReference type="GO" id="GO:0016798">
    <property type="term" value="F:hydrolase activity, acting on glycosyl bonds"/>
    <property type="evidence" value="ECO:0007669"/>
    <property type="project" value="UniProtKB-KW"/>
</dbReference>
<proteinExistence type="inferred from homology"/>
<dbReference type="SUPFAM" id="SSF110296">
    <property type="entry name" value="Oligoxyloglucan reducing end-specific cellobiohydrolase"/>
    <property type="match status" value="2"/>
</dbReference>
<evidence type="ECO:0000256" key="3">
    <source>
        <dbReference type="ARBA" id="ARBA00023001"/>
    </source>
</evidence>
<dbReference type="Proteomes" id="UP000007523">
    <property type="component" value="Chromosome"/>
</dbReference>